<reference evidence="4" key="1">
    <citation type="submission" date="2020-05" db="UniProtKB">
        <authorList>
            <consortium name="EnsemblMetazoa"/>
        </authorList>
    </citation>
    <scope>IDENTIFICATION</scope>
    <source>
        <strain evidence="4">BB02</strain>
    </source>
</reference>
<dbReference type="Proteomes" id="UP000076420">
    <property type="component" value="Unassembled WGS sequence"/>
</dbReference>
<dbReference type="InterPro" id="IPR049341">
    <property type="entry name" value="TRADD-like_N"/>
</dbReference>
<organism evidence="4 5">
    <name type="scientific">Biomphalaria glabrata</name>
    <name type="common">Bloodfluke planorb</name>
    <name type="synonym">Freshwater snail</name>
    <dbReference type="NCBI Taxonomy" id="6526"/>
    <lineage>
        <taxon>Eukaryota</taxon>
        <taxon>Metazoa</taxon>
        <taxon>Spiralia</taxon>
        <taxon>Lophotrochozoa</taxon>
        <taxon>Mollusca</taxon>
        <taxon>Gastropoda</taxon>
        <taxon>Heterobranchia</taxon>
        <taxon>Euthyneura</taxon>
        <taxon>Panpulmonata</taxon>
        <taxon>Hygrophila</taxon>
        <taxon>Lymnaeoidea</taxon>
        <taxon>Planorbidae</taxon>
        <taxon>Biomphalaria</taxon>
    </lineage>
</organism>
<dbReference type="VEuPathDB" id="VectorBase:BGLB027981"/>
<dbReference type="Pfam" id="PF20694">
    <property type="entry name" value="TRADD-like_N"/>
    <property type="match status" value="1"/>
</dbReference>
<keyword evidence="1" id="KW-0175">Coiled coil</keyword>
<evidence type="ECO:0000259" key="3">
    <source>
        <dbReference type="PROSITE" id="PS50209"/>
    </source>
</evidence>
<dbReference type="VEuPathDB" id="VectorBase:BGLAX_026815"/>
<dbReference type="PANTHER" id="PTHR15034:SF5">
    <property type="entry name" value="DEATH DOMAIN-CONTAINING PROTEIN CRADD"/>
    <property type="match status" value="1"/>
</dbReference>
<dbReference type="CDD" id="cd01671">
    <property type="entry name" value="CARD"/>
    <property type="match status" value="1"/>
</dbReference>
<feature type="region of interest" description="Disordered" evidence="2">
    <location>
        <begin position="65"/>
        <end position="102"/>
    </location>
</feature>
<dbReference type="InterPro" id="IPR011029">
    <property type="entry name" value="DEATH-like_dom_sf"/>
</dbReference>
<dbReference type="GO" id="GO:0042981">
    <property type="term" value="P:regulation of apoptotic process"/>
    <property type="evidence" value="ECO:0007669"/>
    <property type="project" value="InterPro"/>
</dbReference>
<dbReference type="Pfam" id="PF00619">
    <property type="entry name" value="CARD"/>
    <property type="match status" value="1"/>
</dbReference>
<dbReference type="InterPro" id="IPR001315">
    <property type="entry name" value="CARD"/>
</dbReference>
<feature type="coiled-coil region" evidence="1">
    <location>
        <begin position="1"/>
        <end position="51"/>
    </location>
</feature>
<dbReference type="PROSITE" id="PS50209">
    <property type="entry name" value="CARD"/>
    <property type="match status" value="1"/>
</dbReference>
<dbReference type="KEGG" id="bgt:106061941"/>
<dbReference type="InterPro" id="IPR037939">
    <property type="entry name" value="CRADD"/>
</dbReference>
<dbReference type="OrthoDB" id="6162777at2759"/>
<evidence type="ECO:0000256" key="2">
    <source>
        <dbReference type="SAM" id="MobiDB-lite"/>
    </source>
</evidence>
<proteinExistence type="predicted"/>
<dbReference type="EnsemblMetazoa" id="BGLB027981-RA">
    <property type="protein sequence ID" value="BGLB027981-PA"/>
    <property type="gene ID" value="BGLB027981"/>
</dbReference>
<evidence type="ECO:0000313" key="5">
    <source>
        <dbReference type="Proteomes" id="UP000076420"/>
    </source>
</evidence>
<gene>
    <name evidence="4" type="primary">106061941</name>
</gene>
<dbReference type="GO" id="GO:0002020">
    <property type="term" value="F:protease binding"/>
    <property type="evidence" value="ECO:0007669"/>
    <property type="project" value="InterPro"/>
</dbReference>
<dbReference type="STRING" id="6526.A0A2C9L851"/>
<evidence type="ECO:0000313" key="4">
    <source>
        <dbReference type="EnsemblMetazoa" id="BGLB027981-PB"/>
    </source>
</evidence>
<protein>
    <recommendedName>
        <fullName evidence="3">CARD domain-containing protein</fullName>
    </recommendedName>
</protein>
<sequence length="524" mass="59993">MADKNKSIDDIQEKIKRLQKEKDELERQNRERQQIEQLKSLEESISALKSTSSFNLQSNRDIADGSAIDTHNHSRSSNQNRYMSDLSDNQENSRERCQFSDEECEEDEAMTTEHKKAILENRDVLVENIIADDIFSELIAKRVLSISDVNRIKEKSGAEAKNEELLNVISKRSDKAFFVFVDALRKTLQGWLANKLDPPSSKSKMKRKRKSGEVRVNVDCESITPSTQKKMKCSCLEVEELMLQMAKNAYANIKRKDPSPAAYEQFKKELEGTNKLILEATEVTNAIKMLCKHGKLTDISDGSVCFTLRCKSLAACEELWEAFISGRMLHAFQSCFISPSLLKECGAKSIKLCLRISYLEYLTCALEIAQEELNHLSVTPIKLRLRKNRNKANLGKSKKAFRRSLSNDSYKCQHISSKLMVPVQEHKTASDNIVFTATEQKMRNHHQSWLKLRNRHLTTLSNNISNIYAGSTTNKTPVLNTEFKKVMSNWNHTCTSFSVNKENSSLLTMSDKWNSSHYNLRVRN</sequence>
<dbReference type="PANTHER" id="PTHR15034">
    <property type="entry name" value="DEATH DOMAIN-CONTAINING PROTEIN CRADD"/>
    <property type="match status" value="1"/>
</dbReference>
<dbReference type="RefSeq" id="XP_013075628.2">
    <property type="nucleotide sequence ID" value="XM_013220174.2"/>
</dbReference>
<accession>A0A2C9L851</accession>
<dbReference type="SUPFAM" id="SSF47986">
    <property type="entry name" value="DEATH domain"/>
    <property type="match status" value="1"/>
</dbReference>
<feature type="domain" description="CARD" evidence="3">
    <location>
        <begin position="110"/>
        <end position="187"/>
    </location>
</feature>
<dbReference type="GO" id="GO:0070513">
    <property type="term" value="F:death domain binding"/>
    <property type="evidence" value="ECO:0007669"/>
    <property type="project" value="InterPro"/>
</dbReference>
<feature type="compositionally biased region" description="Polar residues" evidence="2">
    <location>
        <begin position="75"/>
        <end position="90"/>
    </location>
</feature>
<dbReference type="Gene3D" id="1.10.533.10">
    <property type="entry name" value="Death Domain, Fas"/>
    <property type="match status" value="1"/>
</dbReference>
<name>A0A2C9L851_BIOGL</name>
<dbReference type="AlphaFoldDB" id="A0A2C9L851"/>
<dbReference type="EnsemblMetazoa" id="BGLB027981-RB">
    <property type="protein sequence ID" value="BGLB027981-PB"/>
    <property type="gene ID" value="BGLB027981"/>
</dbReference>
<dbReference type="SMART" id="SM00114">
    <property type="entry name" value="CARD"/>
    <property type="match status" value="1"/>
</dbReference>
<evidence type="ECO:0000256" key="1">
    <source>
        <dbReference type="SAM" id="Coils"/>
    </source>
</evidence>